<protein>
    <submittedName>
        <fullName evidence="2">Type I phosphodiesterase/nucleotide pyrophosphatase</fullName>
    </submittedName>
</protein>
<dbReference type="InterPro" id="IPR000917">
    <property type="entry name" value="Sulfatase_N"/>
</dbReference>
<name>A0A2P2E1V4_9LEPT</name>
<dbReference type="SUPFAM" id="SSF53649">
    <property type="entry name" value="Alkaline phosphatase-like"/>
    <property type="match status" value="1"/>
</dbReference>
<dbReference type="Gene3D" id="3.40.720.10">
    <property type="entry name" value="Alkaline Phosphatase, subunit A"/>
    <property type="match status" value="1"/>
</dbReference>
<proteinExistence type="predicted"/>
<reference evidence="2 3" key="1">
    <citation type="submission" date="2018-02" db="EMBL/GenBank/DDBJ databases">
        <title>Novel Leptospira species isolated from soil and water in Japan.</title>
        <authorList>
            <person name="Nakao R."/>
            <person name="Masuzawa T."/>
        </authorList>
    </citation>
    <scope>NUCLEOTIDE SEQUENCE [LARGE SCALE GENOMIC DNA]</scope>
    <source>
        <strain evidence="2 3">YH101</strain>
    </source>
</reference>
<keyword evidence="3" id="KW-1185">Reference proteome</keyword>
<dbReference type="InterPro" id="IPR017850">
    <property type="entry name" value="Alkaline_phosphatase_core_sf"/>
</dbReference>
<accession>A0A2P2E1V4</accession>
<dbReference type="InterPro" id="IPR052701">
    <property type="entry name" value="GAG_Ulvan_Degrading_Sulfatases"/>
</dbReference>
<organism evidence="2 3">
    <name type="scientific">Leptospira ryugenii</name>
    <dbReference type="NCBI Taxonomy" id="1917863"/>
    <lineage>
        <taxon>Bacteria</taxon>
        <taxon>Pseudomonadati</taxon>
        <taxon>Spirochaetota</taxon>
        <taxon>Spirochaetia</taxon>
        <taxon>Leptospirales</taxon>
        <taxon>Leptospiraceae</taxon>
        <taxon>Leptospira</taxon>
    </lineage>
</organism>
<dbReference type="Proteomes" id="UP000245133">
    <property type="component" value="Unassembled WGS sequence"/>
</dbReference>
<dbReference type="CDD" id="cd16148">
    <property type="entry name" value="sulfatase_like"/>
    <property type="match status" value="1"/>
</dbReference>
<gene>
    <name evidence="2" type="ORF">LPTSP4_23950</name>
</gene>
<dbReference type="PANTHER" id="PTHR43751:SF3">
    <property type="entry name" value="SULFATASE N-TERMINAL DOMAIN-CONTAINING PROTEIN"/>
    <property type="match status" value="1"/>
</dbReference>
<evidence type="ECO:0000313" key="2">
    <source>
        <dbReference type="EMBL" id="GBF50868.1"/>
    </source>
</evidence>
<dbReference type="PANTHER" id="PTHR43751">
    <property type="entry name" value="SULFATASE"/>
    <property type="match status" value="1"/>
</dbReference>
<sequence>MIDSLRGDILGNYGVSPHLDEFARESYVFEDHLVNAAWTRPSTLVFFTGKYASSLPVNFWDYPTTREEVSEFYRQVKYPLPRILLNQGMNTIMVGNNPFLNDQFGLGVNVGFKELYDFSNFAKDTPLITNKTLEVIDTISKEKNANPFFLFINFNDPHKPYTPPTGYTNRIQTKEILEERKRDYLGEVAYIDDQIKIIFDALKESGLYDTSLILITADHGEVMDPGHAISPFTGTNTFFGHGQDLFYENIHVPLLIKMPNQKQGRRIQKRTQSVDLYPFLLEHLNIPIPPEISGQSFGNILVSENSTERTYYGETRATQGVGIAEHFLLQKSFRFHKPGKFWKGFVGKEKYFYYDRKKDPKQLSPIIFSDLSELIDNQTLPEEGKSIISNLWNQLKVLEPPIPIYQIRVNLGLTMLNEVKIRLQTKEGSIRILESDDFQIDWQSNQNALLVWKDSAPEKQGSKQISFEVYPDVSFPQFRFEVNGKPVADDKIGIGVYEISPNACNPNCFPFYDTGLNQPRRSFSNIFQVWRQGKGAQSYERKDDLETDAMEILKKQGYVH</sequence>
<dbReference type="EMBL" id="BFBB01000007">
    <property type="protein sequence ID" value="GBF50868.1"/>
    <property type="molecule type" value="Genomic_DNA"/>
</dbReference>
<dbReference type="Pfam" id="PF00884">
    <property type="entry name" value="Sulfatase"/>
    <property type="match status" value="1"/>
</dbReference>
<feature type="domain" description="Sulfatase N-terminal" evidence="1">
    <location>
        <begin position="2"/>
        <end position="286"/>
    </location>
</feature>
<evidence type="ECO:0000313" key="3">
    <source>
        <dbReference type="Proteomes" id="UP000245133"/>
    </source>
</evidence>
<comment type="caution">
    <text evidence="2">The sequence shown here is derived from an EMBL/GenBank/DDBJ whole genome shotgun (WGS) entry which is preliminary data.</text>
</comment>
<dbReference type="AlphaFoldDB" id="A0A2P2E1V4"/>
<evidence type="ECO:0000259" key="1">
    <source>
        <dbReference type="Pfam" id="PF00884"/>
    </source>
</evidence>